<name>A0A5E8B615_9ASCO</name>
<protein>
    <submittedName>
        <fullName evidence="9">Uncharacterized protein</fullName>
    </submittedName>
</protein>
<evidence type="ECO:0000313" key="9">
    <source>
        <dbReference type="EMBL" id="VVT46809.1"/>
    </source>
</evidence>
<feature type="transmembrane region" description="Helical" evidence="8">
    <location>
        <begin position="71"/>
        <end position="90"/>
    </location>
</feature>
<dbReference type="InterPro" id="IPR019388">
    <property type="entry name" value="FIT"/>
</dbReference>
<evidence type="ECO:0000256" key="5">
    <source>
        <dbReference type="ARBA" id="ARBA00022989"/>
    </source>
</evidence>
<feature type="transmembrane region" description="Helical" evidence="8">
    <location>
        <begin position="230"/>
        <end position="253"/>
    </location>
</feature>
<keyword evidence="6" id="KW-0443">Lipid metabolism</keyword>
<evidence type="ECO:0000256" key="4">
    <source>
        <dbReference type="ARBA" id="ARBA00022824"/>
    </source>
</evidence>
<feature type="transmembrane region" description="Helical" evidence="8">
    <location>
        <begin position="111"/>
        <end position="131"/>
    </location>
</feature>
<keyword evidence="4" id="KW-0256">Endoplasmic reticulum</keyword>
<dbReference type="Pfam" id="PF10261">
    <property type="entry name" value="FIT"/>
    <property type="match status" value="1"/>
</dbReference>
<dbReference type="GeneID" id="43580220"/>
<reference evidence="9 10" key="1">
    <citation type="submission" date="2019-09" db="EMBL/GenBank/DDBJ databases">
        <authorList>
            <person name="Brejova B."/>
        </authorList>
    </citation>
    <scope>NUCLEOTIDE SEQUENCE [LARGE SCALE GENOMIC DNA]</scope>
</reference>
<dbReference type="GO" id="GO:0034389">
    <property type="term" value="P:lipid droplet organization"/>
    <property type="evidence" value="ECO:0007669"/>
    <property type="project" value="TreeGrafter"/>
</dbReference>
<keyword evidence="2 8" id="KW-0812">Transmembrane</keyword>
<evidence type="ECO:0000256" key="1">
    <source>
        <dbReference type="ARBA" id="ARBA00004477"/>
    </source>
</evidence>
<gene>
    <name evidence="9" type="ORF">SAPINGB_P001397</name>
</gene>
<evidence type="ECO:0000256" key="2">
    <source>
        <dbReference type="ARBA" id="ARBA00022692"/>
    </source>
</evidence>
<dbReference type="AlphaFoldDB" id="A0A5E8B615"/>
<dbReference type="RefSeq" id="XP_031852011.1">
    <property type="nucleotide sequence ID" value="XM_031996120.1"/>
</dbReference>
<evidence type="ECO:0000256" key="3">
    <source>
        <dbReference type="ARBA" id="ARBA00022801"/>
    </source>
</evidence>
<dbReference type="PANTHER" id="PTHR23129">
    <property type="entry name" value="ACYL-COENZYME A DIPHOSPHATASE FITM2"/>
    <property type="match status" value="1"/>
</dbReference>
<proteinExistence type="predicted"/>
<dbReference type="GO" id="GO:0019915">
    <property type="term" value="P:lipid storage"/>
    <property type="evidence" value="ECO:0007669"/>
    <property type="project" value="InterPro"/>
</dbReference>
<dbReference type="PANTHER" id="PTHR23129:SF0">
    <property type="entry name" value="ACYL-COENZYME A DIPHOSPHATASE FITM2"/>
    <property type="match status" value="1"/>
</dbReference>
<keyword evidence="10" id="KW-1185">Reference proteome</keyword>
<dbReference type="Proteomes" id="UP000398389">
    <property type="component" value="Unassembled WGS sequence"/>
</dbReference>
<evidence type="ECO:0000256" key="8">
    <source>
        <dbReference type="SAM" id="Phobius"/>
    </source>
</evidence>
<keyword evidence="3" id="KW-0378">Hydrolase</keyword>
<dbReference type="GO" id="GO:0008654">
    <property type="term" value="P:phospholipid biosynthetic process"/>
    <property type="evidence" value="ECO:0007669"/>
    <property type="project" value="TreeGrafter"/>
</dbReference>
<keyword evidence="5 8" id="KW-1133">Transmembrane helix</keyword>
<dbReference type="OrthoDB" id="5579088at2759"/>
<dbReference type="GO" id="GO:0005789">
    <property type="term" value="C:endoplasmic reticulum membrane"/>
    <property type="evidence" value="ECO:0007669"/>
    <property type="project" value="UniProtKB-SubCell"/>
</dbReference>
<dbReference type="GO" id="GO:0010945">
    <property type="term" value="F:coenzyme A diphosphatase activity"/>
    <property type="evidence" value="ECO:0007669"/>
    <property type="project" value="InterPro"/>
</dbReference>
<keyword evidence="7 8" id="KW-0472">Membrane</keyword>
<evidence type="ECO:0000256" key="6">
    <source>
        <dbReference type="ARBA" id="ARBA00023098"/>
    </source>
</evidence>
<evidence type="ECO:0000313" key="10">
    <source>
        <dbReference type="Proteomes" id="UP000398389"/>
    </source>
</evidence>
<sequence>MSTTSPVAASASSPSVASDKRAMRYFGGRATVVEVGILAIYPLAIFLGFLVQLCGGDSPSYFSNKRNLINVYIIKRGWLWVTLLVGLHAYTIHQRNSPLSQRALRNLLVRYALATAWWIFFTQWFFGLPIMDKVFVLTGGGCAVDAQTPALNTMSSAKCRTIGGSWVGGYDPSGHTFLITHSSLFLWNELLPYIQRHYLHKSQQTEHGSVVDEMLVNGQHEQPPSIFKSVVFKAAALLIFIFWWMLLMTGVYFHSILEKLSGLGWGYIEILAVFFASHELGPEIEQWLSVVPV</sequence>
<accession>A0A5E8B615</accession>
<evidence type="ECO:0000256" key="7">
    <source>
        <dbReference type="ARBA" id="ARBA00023136"/>
    </source>
</evidence>
<feature type="transmembrane region" description="Helical" evidence="8">
    <location>
        <begin position="30"/>
        <end position="51"/>
    </location>
</feature>
<comment type="subcellular location">
    <subcellularLocation>
        <location evidence="1">Endoplasmic reticulum membrane</location>
        <topology evidence="1">Multi-pass membrane protein</topology>
    </subcellularLocation>
</comment>
<organism evidence="9 10">
    <name type="scientific">Magnusiomyces paraingens</name>
    <dbReference type="NCBI Taxonomy" id="2606893"/>
    <lineage>
        <taxon>Eukaryota</taxon>
        <taxon>Fungi</taxon>
        <taxon>Dikarya</taxon>
        <taxon>Ascomycota</taxon>
        <taxon>Saccharomycotina</taxon>
        <taxon>Dipodascomycetes</taxon>
        <taxon>Dipodascales</taxon>
        <taxon>Dipodascaceae</taxon>
        <taxon>Magnusiomyces</taxon>
    </lineage>
</organism>
<dbReference type="EMBL" id="CABVLU010000001">
    <property type="protein sequence ID" value="VVT46809.1"/>
    <property type="molecule type" value="Genomic_DNA"/>
</dbReference>